<dbReference type="Proteomes" id="UP000237511">
    <property type="component" value="Unassembled WGS sequence"/>
</dbReference>
<protein>
    <submittedName>
        <fullName evidence="2">Uncharacterized protein</fullName>
    </submittedName>
</protein>
<sequence>MPSAVRFRRTRFGAFGQLHQKKRVVSTVLPAVTSMKMGPVIRLHAASGVCQAIHLIRKHESRFEPFFIGNFTLVKPCLYLSVAVSSELYRSAGLQPQPAGRFLLGENDKVRGDIDHKRQEHNWSTAARDMRSAPAFERPLVCPQHAADAGLMEALKSGTSDSTPRDFDRHSHAQAMLDPS</sequence>
<dbReference type="AlphaFoldDB" id="A0A2S3YQJ9"/>
<evidence type="ECO:0000313" key="3">
    <source>
        <dbReference type="Proteomes" id="UP000237511"/>
    </source>
</evidence>
<evidence type="ECO:0000313" key="2">
    <source>
        <dbReference type="EMBL" id="POH33525.1"/>
    </source>
</evidence>
<gene>
    <name evidence="2" type="ORF">ATY31_10535</name>
</gene>
<comment type="caution">
    <text evidence="2">The sequence shown here is derived from an EMBL/GenBank/DDBJ whole genome shotgun (WGS) entry which is preliminary data.</text>
</comment>
<dbReference type="RefSeq" id="WP_097527868.1">
    <property type="nucleotide sequence ID" value="NZ_LODU01000018.1"/>
</dbReference>
<accession>A0A2S3YQJ9</accession>
<proteinExistence type="predicted"/>
<feature type="region of interest" description="Disordered" evidence="1">
    <location>
        <begin position="156"/>
        <end position="180"/>
    </location>
</feature>
<dbReference type="EMBL" id="LODU01000018">
    <property type="protein sequence ID" value="POH33525.1"/>
    <property type="molecule type" value="Genomic_DNA"/>
</dbReference>
<reference evidence="2 3" key="1">
    <citation type="journal article" date="2014" name="Syst. Appl. Microbiol.">
        <title>Microsymbionts of Phaseolus vulgaris in acid and alkaline soils of Mexico.</title>
        <authorList>
            <person name="Verastegui-Valdes M.M."/>
            <person name="Zhang Y.J."/>
            <person name="Rivera-Orduna F.N."/>
            <person name="Cheng H.P."/>
            <person name="Sui X.H."/>
            <person name="Wang E.T."/>
        </authorList>
    </citation>
    <scope>NUCLEOTIDE SEQUENCE [LARGE SCALE GENOMIC DNA]</scope>
    <source>
        <strain evidence="2 3">FG01</strain>
    </source>
</reference>
<organism evidence="2 3">
    <name type="scientific">Sinorhizobium americanum</name>
    <dbReference type="NCBI Taxonomy" id="194963"/>
    <lineage>
        <taxon>Bacteria</taxon>
        <taxon>Pseudomonadati</taxon>
        <taxon>Pseudomonadota</taxon>
        <taxon>Alphaproteobacteria</taxon>
        <taxon>Hyphomicrobiales</taxon>
        <taxon>Rhizobiaceae</taxon>
        <taxon>Sinorhizobium/Ensifer group</taxon>
        <taxon>Sinorhizobium</taxon>
    </lineage>
</organism>
<name>A0A2S3YQJ9_9HYPH</name>
<evidence type="ECO:0000256" key="1">
    <source>
        <dbReference type="SAM" id="MobiDB-lite"/>
    </source>
</evidence>